<keyword evidence="2" id="KW-1185">Reference proteome</keyword>
<comment type="caution">
    <text evidence="1">The sequence shown here is derived from an EMBL/GenBank/DDBJ whole genome shotgun (WGS) entry which is preliminary data.</text>
</comment>
<gene>
    <name evidence="1" type="ORF">MLD38_033082</name>
</gene>
<protein>
    <submittedName>
        <fullName evidence="1">Uncharacterized protein</fullName>
    </submittedName>
</protein>
<dbReference type="Proteomes" id="UP001057402">
    <property type="component" value="Chromosome 10"/>
</dbReference>
<organism evidence="1 2">
    <name type="scientific">Melastoma candidum</name>
    <dbReference type="NCBI Taxonomy" id="119954"/>
    <lineage>
        <taxon>Eukaryota</taxon>
        <taxon>Viridiplantae</taxon>
        <taxon>Streptophyta</taxon>
        <taxon>Embryophyta</taxon>
        <taxon>Tracheophyta</taxon>
        <taxon>Spermatophyta</taxon>
        <taxon>Magnoliopsida</taxon>
        <taxon>eudicotyledons</taxon>
        <taxon>Gunneridae</taxon>
        <taxon>Pentapetalae</taxon>
        <taxon>rosids</taxon>
        <taxon>malvids</taxon>
        <taxon>Myrtales</taxon>
        <taxon>Melastomataceae</taxon>
        <taxon>Melastomatoideae</taxon>
        <taxon>Melastomateae</taxon>
        <taxon>Melastoma</taxon>
    </lineage>
</organism>
<reference evidence="2" key="1">
    <citation type="journal article" date="2023" name="Front. Plant Sci.">
        <title>Chromosomal-level genome assembly of Melastoma candidum provides insights into trichome evolution.</title>
        <authorList>
            <person name="Zhong Y."/>
            <person name="Wu W."/>
            <person name="Sun C."/>
            <person name="Zou P."/>
            <person name="Liu Y."/>
            <person name="Dai S."/>
            <person name="Zhou R."/>
        </authorList>
    </citation>
    <scope>NUCLEOTIDE SEQUENCE [LARGE SCALE GENOMIC DNA]</scope>
</reference>
<name>A0ACB9M614_9MYRT</name>
<evidence type="ECO:0000313" key="1">
    <source>
        <dbReference type="EMBL" id="KAI4319493.1"/>
    </source>
</evidence>
<accession>A0ACB9M614</accession>
<dbReference type="EMBL" id="CM042889">
    <property type="protein sequence ID" value="KAI4319493.1"/>
    <property type="molecule type" value="Genomic_DNA"/>
</dbReference>
<evidence type="ECO:0000313" key="2">
    <source>
        <dbReference type="Proteomes" id="UP001057402"/>
    </source>
</evidence>
<sequence length="156" mass="16696">MATRPTSTVFLLPLLLLSFSASAAVREESQGSTRNRRLGYFYSRSRGSCTPLFWSSRRESWPSKVLPDSAVASVFGTVVSEHHVTLLESAGGDADAGGAFSQLLRQGTAALLNSYARPGFPYAAWEVKTLLVQGMASCGAAEAQARRFAAANENCD</sequence>
<proteinExistence type="predicted"/>